<feature type="transmembrane region" description="Helical" evidence="1">
    <location>
        <begin position="67"/>
        <end position="86"/>
    </location>
</feature>
<comment type="caution">
    <text evidence="2">The sequence shown here is derived from an EMBL/GenBank/DDBJ whole genome shotgun (WGS) entry which is preliminary data.</text>
</comment>
<dbReference type="InterPro" id="IPR014509">
    <property type="entry name" value="YjdF-like"/>
</dbReference>
<dbReference type="EMBL" id="PFEU01000006">
    <property type="protein sequence ID" value="PJE77131.1"/>
    <property type="molecule type" value="Genomic_DNA"/>
</dbReference>
<dbReference type="Proteomes" id="UP000231436">
    <property type="component" value="Unassembled WGS sequence"/>
</dbReference>
<organism evidence="2 3">
    <name type="scientific">Candidatus Uhrbacteria bacterium CG10_big_fil_rev_8_21_14_0_10_48_16</name>
    <dbReference type="NCBI Taxonomy" id="1975038"/>
    <lineage>
        <taxon>Bacteria</taxon>
        <taxon>Candidatus Uhriibacteriota</taxon>
    </lineage>
</organism>
<evidence type="ECO:0000256" key="1">
    <source>
        <dbReference type="SAM" id="Phobius"/>
    </source>
</evidence>
<proteinExistence type="predicted"/>
<gene>
    <name evidence="2" type="ORF">COV05_00785</name>
</gene>
<evidence type="ECO:0008006" key="4">
    <source>
        <dbReference type="Google" id="ProtNLM"/>
    </source>
</evidence>
<evidence type="ECO:0000313" key="3">
    <source>
        <dbReference type="Proteomes" id="UP000231436"/>
    </source>
</evidence>
<dbReference type="Pfam" id="PF09997">
    <property type="entry name" value="DUF2238"/>
    <property type="match status" value="1"/>
</dbReference>
<protein>
    <recommendedName>
        <fullName evidence="4">VanZ-like domain-containing protein</fullName>
    </recommendedName>
</protein>
<accession>A0A2M8LI66</accession>
<keyword evidence="1" id="KW-0812">Transmembrane</keyword>
<reference evidence="3" key="1">
    <citation type="submission" date="2017-09" db="EMBL/GenBank/DDBJ databases">
        <title>Depth-based differentiation of microbial function through sediment-hosted aquifers and enrichment of novel symbionts in the deep terrestrial subsurface.</title>
        <authorList>
            <person name="Probst A.J."/>
            <person name="Ladd B."/>
            <person name="Jarett J.K."/>
            <person name="Geller-Mcgrath D.E."/>
            <person name="Sieber C.M.K."/>
            <person name="Emerson J.B."/>
            <person name="Anantharaman K."/>
            <person name="Thomas B.C."/>
            <person name="Malmstrom R."/>
            <person name="Stieglmeier M."/>
            <person name="Klingl A."/>
            <person name="Woyke T."/>
            <person name="Ryan C.M."/>
            <person name="Banfield J.F."/>
        </authorList>
    </citation>
    <scope>NUCLEOTIDE SEQUENCE [LARGE SCALE GENOMIC DNA]</scope>
</reference>
<sequence length="133" mass="15166">MKLFKRAFIAIGLVLLIHGILLVTNGYSIPNMDVPMHVLGGFVMALLALAIHHAVSSRYHTSHSPVWYHYTFVVGFAMLVGVAWEFHEYIFDQTINVWYNLPQSQLSLADTMKDFMNDWIGASIAFFLFKKSL</sequence>
<dbReference type="AlphaFoldDB" id="A0A2M8LI66"/>
<feature type="transmembrane region" description="Helical" evidence="1">
    <location>
        <begin position="36"/>
        <end position="55"/>
    </location>
</feature>
<keyword evidence="1" id="KW-1133">Transmembrane helix</keyword>
<evidence type="ECO:0000313" key="2">
    <source>
        <dbReference type="EMBL" id="PJE77131.1"/>
    </source>
</evidence>
<keyword evidence="1" id="KW-0472">Membrane</keyword>
<name>A0A2M8LI66_9BACT</name>